<proteinExistence type="predicted"/>
<dbReference type="EC" id="2.1.1.-" evidence="2"/>
<dbReference type="InterPro" id="IPR006764">
    <property type="entry name" value="SAM_dep_MeTrfase_SAV2177_type"/>
</dbReference>
<comment type="caution">
    <text evidence="2">The sequence shown here is derived from an EMBL/GenBank/DDBJ whole genome shotgun (WGS) entry which is preliminary data.</text>
</comment>
<keyword evidence="3" id="KW-1185">Reference proteome</keyword>
<dbReference type="Gene3D" id="3.40.50.150">
    <property type="entry name" value="Vaccinia Virus protein VP39"/>
    <property type="match status" value="1"/>
</dbReference>
<dbReference type="GO" id="GO:0032259">
    <property type="term" value="P:methylation"/>
    <property type="evidence" value="ECO:0007669"/>
    <property type="project" value="UniProtKB-KW"/>
</dbReference>
<sequence>MTESAGPWKRFETEHDVPPDVNTDEVSIARLYDFCLGGKDNYAVDRAAVHAMTEVVPEMPLLAVANRYFIRQAVRYLVAEAGIRQIVDIGSGLPTAGNVHEIAQAIDPGVRVVYVDNDPIVLAHGRALLATDASTTVIKADLREPDVIFDHPETRRLIDADEPFAVLLGGILMHLEDEEDPEGIAAAIRERIPSGGYLLVSNTCDTGESRARELNRVFAESGLGSRCFRTWDEQIRYFDGLELVAPGLVPNSEWRPGPDLPDPDNSTHAMHIGGVGRKP</sequence>
<dbReference type="PIRSF" id="PIRSF017393">
    <property type="entry name" value="MTase_SAV2177"/>
    <property type="match status" value="1"/>
</dbReference>
<evidence type="ECO:0000256" key="1">
    <source>
        <dbReference type="SAM" id="MobiDB-lite"/>
    </source>
</evidence>
<keyword evidence="2" id="KW-0489">Methyltransferase</keyword>
<dbReference type="SUPFAM" id="SSF53335">
    <property type="entry name" value="S-adenosyl-L-methionine-dependent methyltransferases"/>
    <property type="match status" value="1"/>
</dbReference>
<dbReference type="GO" id="GO:0008168">
    <property type="term" value="F:methyltransferase activity"/>
    <property type="evidence" value="ECO:0007669"/>
    <property type="project" value="UniProtKB-KW"/>
</dbReference>
<organism evidence="2 3">
    <name type="scientific">Saccharopolyspora rosea</name>
    <dbReference type="NCBI Taxonomy" id="524884"/>
    <lineage>
        <taxon>Bacteria</taxon>
        <taxon>Bacillati</taxon>
        <taxon>Actinomycetota</taxon>
        <taxon>Actinomycetes</taxon>
        <taxon>Pseudonocardiales</taxon>
        <taxon>Pseudonocardiaceae</taxon>
        <taxon>Saccharopolyspora</taxon>
    </lineage>
</organism>
<reference evidence="3" key="1">
    <citation type="journal article" date="2019" name="Int. J. Syst. Evol. Microbiol.">
        <title>The Global Catalogue of Microorganisms (GCM) 10K type strain sequencing project: providing services to taxonomists for standard genome sequencing and annotation.</title>
        <authorList>
            <consortium name="The Broad Institute Genomics Platform"/>
            <consortium name="The Broad Institute Genome Sequencing Center for Infectious Disease"/>
            <person name="Wu L."/>
            <person name="Ma J."/>
        </authorList>
    </citation>
    <scope>NUCLEOTIDE SEQUENCE [LARGE SCALE GENOMIC DNA]</scope>
    <source>
        <strain evidence="3">CCUG 56401</strain>
    </source>
</reference>
<accession>A0ABW3FVR8</accession>
<dbReference type="Pfam" id="PF04672">
    <property type="entry name" value="Methyltransf_19"/>
    <property type="match status" value="1"/>
</dbReference>
<dbReference type="RefSeq" id="WP_263253116.1">
    <property type="nucleotide sequence ID" value="NZ_BAABLT010000010.1"/>
</dbReference>
<gene>
    <name evidence="2" type="ORF">ACFQ16_16250</name>
</gene>
<dbReference type="CDD" id="cd02440">
    <property type="entry name" value="AdoMet_MTases"/>
    <property type="match status" value="1"/>
</dbReference>
<protein>
    <submittedName>
        <fullName evidence="2">SAM-dependent methyltransferase</fullName>
        <ecNumber evidence="2">2.1.1.-</ecNumber>
    </submittedName>
</protein>
<dbReference type="InterPro" id="IPR029063">
    <property type="entry name" value="SAM-dependent_MTases_sf"/>
</dbReference>
<keyword evidence="2" id="KW-0808">Transferase</keyword>
<evidence type="ECO:0000313" key="2">
    <source>
        <dbReference type="EMBL" id="MFD0921300.1"/>
    </source>
</evidence>
<dbReference type="Proteomes" id="UP001597018">
    <property type="component" value="Unassembled WGS sequence"/>
</dbReference>
<name>A0ABW3FVR8_9PSEU</name>
<feature type="region of interest" description="Disordered" evidence="1">
    <location>
        <begin position="251"/>
        <end position="279"/>
    </location>
</feature>
<dbReference type="EMBL" id="JBHTIW010000012">
    <property type="protein sequence ID" value="MFD0921300.1"/>
    <property type="molecule type" value="Genomic_DNA"/>
</dbReference>
<evidence type="ECO:0000313" key="3">
    <source>
        <dbReference type="Proteomes" id="UP001597018"/>
    </source>
</evidence>